<evidence type="ECO:0000313" key="9">
    <source>
        <dbReference type="EnsemblPlants" id="OMERI09G09450.1"/>
    </source>
</evidence>
<dbReference type="PANTHER" id="PTHR46373:SF5">
    <property type="entry name" value="RWP-RK DOMAIN PROTEIN"/>
    <property type="match status" value="1"/>
</dbReference>
<dbReference type="InterPro" id="IPR044607">
    <property type="entry name" value="RKD-like"/>
</dbReference>
<dbReference type="EnsemblPlants" id="OMERI09G09450.1">
    <property type="protein sequence ID" value="OMERI09G09450.1"/>
    <property type="gene ID" value="OMERI09G09450"/>
</dbReference>
<evidence type="ECO:0000256" key="6">
    <source>
        <dbReference type="ARBA" id="ARBA00023242"/>
    </source>
</evidence>
<evidence type="ECO:0000256" key="3">
    <source>
        <dbReference type="ARBA" id="ARBA00023054"/>
    </source>
</evidence>
<dbReference type="GO" id="GO:0003700">
    <property type="term" value="F:DNA-binding transcription factor activity"/>
    <property type="evidence" value="ECO:0007669"/>
    <property type="project" value="InterPro"/>
</dbReference>
<dbReference type="STRING" id="40149.A0A0E0ESQ8"/>
<organism evidence="9">
    <name type="scientific">Oryza meridionalis</name>
    <dbReference type="NCBI Taxonomy" id="40149"/>
    <lineage>
        <taxon>Eukaryota</taxon>
        <taxon>Viridiplantae</taxon>
        <taxon>Streptophyta</taxon>
        <taxon>Embryophyta</taxon>
        <taxon>Tracheophyta</taxon>
        <taxon>Spermatophyta</taxon>
        <taxon>Magnoliopsida</taxon>
        <taxon>Liliopsida</taxon>
        <taxon>Poales</taxon>
        <taxon>Poaceae</taxon>
        <taxon>BOP clade</taxon>
        <taxon>Oryzoideae</taxon>
        <taxon>Oryzeae</taxon>
        <taxon>Oryzinae</taxon>
        <taxon>Oryza</taxon>
    </lineage>
</organism>
<feature type="domain" description="RWP-RK" evidence="8">
    <location>
        <begin position="183"/>
        <end position="273"/>
    </location>
</feature>
<feature type="region of interest" description="Disordered" evidence="7">
    <location>
        <begin position="317"/>
        <end position="350"/>
    </location>
</feature>
<feature type="region of interest" description="Disordered" evidence="7">
    <location>
        <begin position="506"/>
        <end position="537"/>
    </location>
</feature>
<keyword evidence="5" id="KW-0804">Transcription</keyword>
<feature type="region of interest" description="Disordered" evidence="7">
    <location>
        <begin position="1"/>
        <end position="28"/>
    </location>
</feature>
<evidence type="ECO:0000256" key="1">
    <source>
        <dbReference type="ARBA" id="ARBA00004049"/>
    </source>
</evidence>
<dbReference type="InterPro" id="IPR003035">
    <property type="entry name" value="RWP-RK_dom"/>
</dbReference>
<dbReference type="Pfam" id="PF02042">
    <property type="entry name" value="RWP-RK"/>
    <property type="match status" value="1"/>
</dbReference>
<dbReference type="Proteomes" id="UP000008021">
    <property type="component" value="Chromosome 9"/>
</dbReference>
<evidence type="ECO:0000256" key="5">
    <source>
        <dbReference type="ARBA" id="ARBA00023163"/>
    </source>
</evidence>
<feature type="compositionally biased region" description="Low complexity" evidence="7">
    <location>
        <begin position="1"/>
        <end position="16"/>
    </location>
</feature>
<reference evidence="9" key="1">
    <citation type="submission" date="2015-04" db="UniProtKB">
        <authorList>
            <consortium name="EnsemblPlants"/>
        </authorList>
    </citation>
    <scope>IDENTIFICATION</scope>
</reference>
<name>A0A0E0ESQ8_9ORYZ</name>
<comment type="function">
    <text evidence="1">Putative transcription factor.</text>
</comment>
<keyword evidence="6" id="KW-0539">Nucleus</keyword>
<dbReference type="GO" id="GO:0003677">
    <property type="term" value="F:DNA binding"/>
    <property type="evidence" value="ECO:0007669"/>
    <property type="project" value="UniProtKB-KW"/>
</dbReference>
<dbReference type="PROSITE" id="PS51519">
    <property type="entry name" value="RWP_RK"/>
    <property type="match status" value="1"/>
</dbReference>
<feature type="compositionally biased region" description="Gly residues" evidence="7">
    <location>
        <begin position="17"/>
        <end position="27"/>
    </location>
</feature>
<accession>A0A0E0ESQ8</accession>
<reference evidence="9" key="2">
    <citation type="submission" date="2018-05" db="EMBL/GenBank/DDBJ databases">
        <title>OmerRS3 (Oryza meridionalis Reference Sequence Version 3).</title>
        <authorList>
            <person name="Zhang J."/>
            <person name="Kudrna D."/>
            <person name="Lee S."/>
            <person name="Talag J."/>
            <person name="Welchert J."/>
            <person name="Wing R.A."/>
        </authorList>
    </citation>
    <scope>NUCLEOTIDE SEQUENCE [LARGE SCALE GENOMIC DNA]</scope>
    <source>
        <strain evidence="9">cv. OR44</strain>
    </source>
</reference>
<evidence type="ECO:0000256" key="2">
    <source>
        <dbReference type="ARBA" id="ARBA00023015"/>
    </source>
</evidence>
<dbReference type="PANTHER" id="PTHR46373">
    <property type="entry name" value="PROTEIN RKD4"/>
    <property type="match status" value="1"/>
</dbReference>
<keyword evidence="10" id="KW-1185">Reference proteome</keyword>
<sequence length="537" mass="59544">MATGGSSSSSNVPSGGAATGGGAGAGSGKLPMVPVGSIECLRKRCRQLRVLIHVNDHRKAVVVLHAGEDGKPDHVLVQNVSPEGEASVQSTYRIDVSGETPESQAEMLNDWYTSFRMDTTGVLYDSDQNVIYGVPRGYPGGDVPRSLAILPPAPKKNQHGKASAMESNSSLVEEPLLLVQTNQTAAIGKRKKFTFPDQRKRVKTMTKKDLESYFHITQKSAAHIGLSIGTTALKNLCRANDLPRWPYRQIASLDNKFNNNLKKQITGWNLGKAVQGVTKAFKLRKEKEEFYQKIMSSMPEQLQGIDQIVNSLPEADDDIDIEDDEDNDDVIEDNNDDNSDENYDGATAGGNAGSSMLLMVPMGSIECLRKRCRQLRMLIHVNDHRKTVIVLHAGEDRKLDHVLVQNDSPDAEASEKPQSRKLKCLMTGTLRSEWIQQESSTTPTRMIASLENKFNNNLKKQITGWNLGKGVTQAFKLYKEKEQFYQKKIISSMLEQLQGIDEIVHSLPEADDGIDIEDDEDNDEVMEDNDDKNSDEN</sequence>
<keyword evidence="3" id="KW-0175">Coiled coil</keyword>
<evidence type="ECO:0000313" key="10">
    <source>
        <dbReference type="Proteomes" id="UP000008021"/>
    </source>
</evidence>
<feature type="compositionally biased region" description="Acidic residues" evidence="7">
    <location>
        <begin position="317"/>
        <end position="343"/>
    </location>
</feature>
<feature type="compositionally biased region" description="Acidic residues" evidence="7">
    <location>
        <begin position="509"/>
        <end position="530"/>
    </location>
</feature>
<dbReference type="HOGENOM" id="CLU_507531_0_0_1"/>
<proteinExistence type="predicted"/>
<keyword evidence="2" id="KW-0805">Transcription regulation</keyword>
<keyword evidence="4" id="KW-0238">DNA-binding</keyword>
<evidence type="ECO:0000256" key="4">
    <source>
        <dbReference type="ARBA" id="ARBA00023125"/>
    </source>
</evidence>
<protein>
    <recommendedName>
        <fullName evidence="8">RWP-RK domain-containing protein</fullName>
    </recommendedName>
</protein>
<dbReference type="Gramene" id="OMERI09G09450.1">
    <property type="protein sequence ID" value="OMERI09G09450.1"/>
    <property type="gene ID" value="OMERI09G09450"/>
</dbReference>
<evidence type="ECO:0000259" key="8">
    <source>
        <dbReference type="PROSITE" id="PS51519"/>
    </source>
</evidence>
<evidence type="ECO:0000256" key="7">
    <source>
        <dbReference type="SAM" id="MobiDB-lite"/>
    </source>
</evidence>
<dbReference type="AlphaFoldDB" id="A0A0E0ESQ8"/>